<feature type="compositionally biased region" description="Low complexity" evidence="1">
    <location>
        <begin position="173"/>
        <end position="235"/>
    </location>
</feature>
<sequence>MNDTSGKKKALAAAGFALGLAGSGSVAGDTMKRQQTQPQDGLQALVFVSDYQPSVGFQVVSRIQQPTVNQILGYVNPADPNQGDGAVVDPTDWNGYITNYQGCGPGNYNLVFLREGTLQQGQTYSFTTDAIFFSNRLQLLESEIQRGAGAAAGQETEGAGQTQTETTPEETTTEGTTTTTEGTTTTTEGTTTTTEGTTTTTEGTTTTTEGTTTTTEGTTTTPPDTTTETPTTTEQVIVNATETEDGG</sequence>
<evidence type="ECO:0000256" key="1">
    <source>
        <dbReference type="SAM" id="MobiDB-lite"/>
    </source>
</evidence>
<gene>
    <name evidence="2" type="ORF">ACFO9K_13370</name>
</gene>
<feature type="region of interest" description="Disordered" evidence="1">
    <location>
        <begin position="148"/>
        <end position="247"/>
    </location>
</feature>
<organism evidence="2 3">
    <name type="scientific">Halorussus aquaticus</name>
    <dbReference type="NCBI Taxonomy" id="2953748"/>
    <lineage>
        <taxon>Archaea</taxon>
        <taxon>Methanobacteriati</taxon>
        <taxon>Methanobacteriota</taxon>
        <taxon>Stenosarchaea group</taxon>
        <taxon>Halobacteria</taxon>
        <taxon>Halobacteriales</taxon>
        <taxon>Haladaptataceae</taxon>
        <taxon>Halorussus</taxon>
    </lineage>
</organism>
<evidence type="ECO:0000313" key="3">
    <source>
        <dbReference type="Proteomes" id="UP001595945"/>
    </source>
</evidence>
<name>A0ABD5Q3P9_9EURY</name>
<dbReference type="AlphaFoldDB" id="A0ABD5Q3P9"/>
<keyword evidence="3" id="KW-1185">Reference proteome</keyword>
<reference evidence="2 3" key="1">
    <citation type="journal article" date="2019" name="Int. J. Syst. Evol. Microbiol.">
        <title>The Global Catalogue of Microorganisms (GCM) 10K type strain sequencing project: providing services to taxonomists for standard genome sequencing and annotation.</title>
        <authorList>
            <consortium name="The Broad Institute Genomics Platform"/>
            <consortium name="The Broad Institute Genome Sequencing Center for Infectious Disease"/>
            <person name="Wu L."/>
            <person name="Ma J."/>
        </authorList>
    </citation>
    <scope>NUCLEOTIDE SEQUENCE [LARGE SCALE GENOMIC DNA]</scope>
    <source>
        <strain evidence="2 3">XZYJ18</strain>
    </source>
</reference>
<protein>
    <recommendedName>
        <fullName evidence="4">DUF4430 domain-containing protein</fullName>
    </recommendedName>
</protein>
<evidence type="ECO:0000313" key="2">
    <source>
        <dbReference type="EMBL" id="MFC4825248.1"/>
    </source>
</evidence>
<accession>A0ABD5Q3P9</accession>
<dbReference type="RefSeq" id="WP_254269059.1">
    <property type="nucleotide sequence ID" value="NZ_CP100400.1"/>
</dbReference>
<dbReference type="GeneID" id="73044041"/>
<dbReference type="EMBL" id="JBHSHT010000002">
    <property type="protein sequence ID" value="MFC4825248.1"/>
    <property type="molecule type" value="Genomic_DNA"/>
</dbReference>
<dbReference type="Proteomes" id="UP001595945">
    <property type="component" value="Unassembled WGS sequence"/>
</dbReference>
<proteinExistence type="predicted"/>
<feature type="compositionally biased region" description="Low complexity" evidence="1">
    <location>
        <begin position="148"/>
        <end position="166"/>
    </location>
</feature>
<evidence type="ECO:0008006" key="4">
    <source>
        <dbReference type="Google" id="ProtNLM"/>
    </source>
</evidence>
<comment type="caution">
    <text evidence="2">The sequence shown here is derived from an EMBL/GenBank/DDBJ whole genome shotgun (WGS) entry which is preliminary data.</text>
</comment>